<evidence type="ECO:0000313" key="1">
    <source>
        <dbReference type="EMBL" id="KAJ1943747.1"/>
    </source>
</evidence>
<name>A0ACC1JA07_9FUNG</name>
<keyword evidence="2" id="KW-1185">Reference proteome</keyword>
<accession>A0ACC1JA07</accession>
<gene>
    <name evidence="1" type="ORF">FBU59_002813</name>
</gene>
<organism evidence="1 2">
    <name type="scientific">Linderina macrospora</name>
    <dbReference type="NCBI Taxonomy" id="4868"/>
    <lineage>
        <taxon>Eukaryota</taxon>
        <taxon>Fungi</taxon>
        <taxon>Fungi incertae sedis</taxon>
        <taxon>Zoopagomycota</taxon>
        <taxon>Kickxellomycotina</taxon>
        <taxon>Kickxellomycetes</taxon>
        <taxon>Kickxellales</taxon>
        <taxon>Kickxellaceae</taxon>
        <taxon>Linderina</taxon>
    </lineage>
</organism>
<dbReference type="Proteomes" id="UP001150603">
    <property type="component" value="Unassembled WGS sequence"/>
</dbReference>
<comment type="caution">
    <text evidence="1">The sequence shown here is derived from an EMBL/GenBank/DDBJ whole genome shotgun (WGS) entry which is preliminary data.</text>
</comment>
<protein>
    <submittedName>
        <fullName evidence="1">Uncharacterized protein</fullName>
    </submittedName>
</protein>
<proteinExistence type="predicted"/>
<dbReference type="EMBL" id="JANBPW010001633">
    <property type="protein sequence ID" value="KAJ1943747.1"/>
    <property type="molecule type" value="Genomic_DNA"/>
</dbReference>
<evidence type="ECO:0000313" key="2">
    <source>
        <dbReference type="Proteomes" id="UP001150603"/>
    </source>
</evidence>
<sequence length="88" mass="9436">MGSNGTFVNSKLVEDTVDLSEGDEIVLLYDSIDAGTTEHAWLGQDRVVDSHGYPGKYSSPNSAQTSILAQHRRNVLLAASIPYLGTAN</sequence>
<reference evidence="1" key="1">
    <citation type="submission" date="2022-07" db="EMBL/GenBank/DDBJ databases">
        <title>Phylogenomic reconstructions and comparative analyses of Kickxellomycotina fungi.</title>
        <authorList>
            <person name="Reynolds N.K."/>
            <person name="Stajich J.E."/>
            <person name="Barry K."/>
            <person name="Grigoriev I.V."/>
            <person name="Crous P."/>
            <person name="Smith M.E."/>
        </authorList>
    </citation>
    <scope>NUCLEOTIDE SEQUENCE</scope>
    <source>
        <strain evidence="1">NRRL 5244</strain>
    </source>
</reference>